<dbReference type="InterPro" id="IPR051202">
    <property type="entry name" value="Peptidase_C40"/>
</dbReference>
<dbReference type="GO" id="GO:0008234">
    <property type="term" value="F:cysteine-type peptidase activity"/>
    <property type="evidence" value="ECO:0007669"/>
    <property type="project" value="UniProtKB-KW"/>
</dbReference>
<dbReference type="InterPro" id="IPR038765">
    <property type="entry name" value="Papain-like_cys_pep_sf"/>
</dbReference>
<keyword evidence="2" id="KW-0645">Protease</keyword>
<dbReference type="PROSITE" id="PS51935">
    <property type="entry name" value="NLPC_P60"/>
    <property type="match status" value="1"/>
</dbReference>
<sequence length="390" mass="43378">MKIKWLFLLLFNLVIMSIQAQSLQQSTIDSISNKIWANIQPDKQSNFFESKLLEDGSVSIVSTDQNAINLLKSQLPKGINTHEKLLPVAFANGKNYGIVNLSVSNHRAAPAQRSELVTQALLGTSVEILDTIDGYFICKTPDNYISYAEGAGIFPVTRAEQEKWNATPKIIYNEKYGTTYSESSKKSMPVSDLVAGDLLEYLGKKGKFYEVRYPDGKTAFVSKKEAMPYAKWLKTRKPDFDHVLASAESLLGTPYLWGGTSTKGVDCSGFMRTSFFLNGIYLDRDASQQALNGESIDIQVNGKVDLQKAIKTLQKGDLMFFGTKRKDGSDKVTHVAMYIGDGKYIQATGFVKISSLYPDASDYDAYHGSQFLSARRVFNKLGTKGLEYLK</sequence>
<accession>A0A5P2G2G5</accession>
<evidence type="ECO:0000313" key="7">
    <source>
        <dbReference type="EMBL" id="QES89377.1"/>
    </source>
</evidence>
<evidence type="ECO:0000259" key="6">
    <source>
        <dbReference type="PROSITE" id="PS51935"/>
    </source>
</evidence>
<proteinExistence type="inferred from homology"/>
<dbReference type="OrthoDB" id="9813368at2"/>
<feature type="domain" description="NlpC/P60" evidence="6">
    <location>
        <begin position="237"/>
        <end position="378"/>
    </location>
</feature>
<evidence type="ECO:0000256" key="3">
    <source>
        <dbReference type="ARBA" id="ARBA00022801"/>
    </source>
</evidence>
<evidence type="ECO:0000313" key="8">
    <source>
        <dbReference type="Proteomes" id="UP000292424"/>
    </source>
</evidence>
<reference evidence="7 8" key="1">
    <citation type="submission" date="2019-09" db="EMBL/GenBank/DDBJ databases">
        <title>Complete genome sequence of Arachidicoccus sp. B3-10 isolated from apple orchard soil.</title>
        <authorList>
            <person name="Kim H.S."/>
            <person name="Han K.-I."/>
            <person name="Suh M.K."/>
            <person name="Lee K.C."/>
            <person name="Eom M.K."/>
            <person name="Kim J.-S."/>
            <person name="Kang S.W."/>
            <person name="Sin Y."/>
            <person name="Lee J.-S."/>
        </authorList>
    </citation>
    <scope>NUCLEOTIDE SEQUENCE [LARGE SCALE GENOMIC DNA]</scope>
    <source>
        <strain evidence="7 8">B3-10</strain>
    </source>
</reference>
<evidence type="ECO:0000256" key="1">
    <source>
        <dbReference type="ARBA" id="ARBA00007074"/>
    </source>
</evidence>
<dbReference type="EMBL" id="CP044016">
    <property type="protein sequence ID" value="QES89377.1"/>
    <property type="molecule type" value="Genomic_DNA"/>
</dbReference>
<dbReference type="Gene3D" id="3.90.1720.10">
    <property type="entry name" value="endopeptidase domain like (from Nostoc punctiforme)"/>
    <property type="match status" value="1"/>
</dbReference>
<dbReference type="AlphaFoldDB" id="A0A5P2G2G5"/>
<keyword evidence="5" id="KW-0732">Signal</keyword>
<feature type="chain" id="PRO_5024364173" evidence="5">
    <location>
        <begin position="21"/>
        <end position="390"/>
    </location>
</feature>
<dbReference type="SUPFAM" id="SSF54001">
    <property type="entry name" value="Cysteine proteinases"/>
    <property type="match status" value="1"/>
</dbReference>
<keyword evidence="3" id="KW-0378">Hydrolase</keyword>
<evidence type="ECO:0000256" key="5">
    <source>
        <dbReference type="SAM" id="SignalP"/>
    </source>
</evidence>
<dbReference type="GO" id="GO:0006508">
    <property type="term" value="P:proteolysis"/>
    <property type="evidence" value="ECO:0007669"/>
    <property type="project" value="UniProtKB-KW"/>
</dbReference>
<comment type="similarity">
    <text evidence="1">Belongs to the peptidase C40 family.</text>
</comment>
<dbReference type="InterPro" id="IPR000064">
    <property type="entry name" value="NLP_P60_dom"/>
</dbReference>
<feature type="signal peptide" evidence="5">
    <location>
        <begin position="1"/>
        <end position="20"/>
    </location>
</feature>
<dbReference type="Gene3D" id="2.30.30.40">
    <property type="entry name" value="SH3 Domains"/>
    <property type="match status" value="2"/>
</dbReference>
<dbReference type="Pfam" id="PF18348">
    <property type="entry name" value="SH3_16"/>
    <property type="match status" value="1"/>
</dbReference>
<gene>
    <name evidence="7" type="ORF">E0W69_012120</name>
</gene>
<dbReference type="Proteomes" id="UP000292424">
    <property type="component" value="Chromosome"/>
</dbReference>
<evidence type="ECO:0000256" key="4">
    <source>
        <dbReference type="ARBA" id="ARBA00022807"/>
    </source>
</evidence>
<evidence type="ECO:0000256" key="2">
    <source>
        <dbReference type="ARBA" id="ARBA00022670"/>
    </source>
</evidence>
<dbReference type="InterPro" id="IPR041382">
    <property type="entry name" value="SH3_16"/>
</dbReference>
<dbReference type="PANTHER" id="PTHR47053:SF1">
    <property type="entry name" value="MUREIN DD-ENDOPEPTIDASE MEPH-RELATED"/>
    <property type="match status" value="1"/>
</dbReference>
<protein>
    <submittedName>
        <fullName evidence="7">NlpC/P60 family protein</fullName>
    </submittedName>
</protein>
<organism evidence="7 8">
    <name type="scientific">Rhizosphaericola mali</name>
    <dbReference type="NCBI Taxonomy" id="2545455"/>
    <lineage>
        <taxon>Bacteria</taxon>
        <taxon>Pseudomonadati</taxon>
        <taxon>Bacteroidota</taxon>
        <taxon>Chitinophagia</taxon>
        <taxon>Chitinophagales</taxon>
        <taxon>Chitinophagaceae</taxon>
        <taxon>Rhizosphaericola</taxon>
    </lineage>
</organism>
<keyword evidence="4" id="KW-0788">Thiol protease</keyword>
<name>A0A5P2G2G5_9BACT</name>
<dbReference type="Pfam" id="PF00877">
    <property type="entry name" value="NLPC_P60"/>
    <property type="match status" value="1"/>
</dbReference>
<keyword evidence="8" id="KW-1185">Reference proteome</keyword>
<dbReference type="KEGG" id="arac:E0W69_012120"/>
<dbReference type="PANTHER" id="PTHR47053">
    <property type="entry name" value="MUREIN DD-ENDOPEPTIDASE MEPH-RELATED"/>
    <property type="match status" value="1"/>
</dbReference>